<accession>A0A7J3X5F8</accession>
<proteinExistence type="predicted"/>
<comment type="caution">
    <text evidence="1">The sequence shown here is derived from an EMBL/GenBank/DDBJ whole genome shotgun (WGS) entry which is preliminary data.</text>
</comment>
<dbReference type="EMBL" id="DRZM01000058">
    <property type="protein sequence ID" value="HHP04439.1"/>
    <property type="molecule type" value="Genomic_DNA"/>
</dbReference>
<name>A0A7J3X5F8_THEPE</name>
<dbReference type="AlphaFoldDB" id="A0A7J3X5F8"/>
<protein>
    <submittedName>
        <fullName evidence="1">Uncharacterized protein</fullName>
    </submittedName>
</protein>
<sequence>MTMKEVVITTKEWLRALLWTRKAARLRLYDLDLSTSRIARWLVARLEGVEVEEVTVRMAAWWIAELLSCIPFITARVLVVLGFDYLEVPVWDFRPCLESRRRFVSSILEYAITNGVLALIRVHDEGDEAWVAILRARARKG</sequence>
<reference evidence="1" key="1">
    <citation type="journal article" date="2020" name="mSystems">
        <title>Genome- and Community-Level Interaction Insights into Carbon Utilization and Element Cycling Functions of Hydrothermarchaeota in Hydrothermal Sediment.</title>
        <authorList>
            <person name="Zhou Z."/>
            <person name="Liu Y."/>
            <person name="Xu W."/>
            <person name="Pan J."/>
            <person name="Luo Z.H."/>
            <person name="Li M."/>
        </authorList>
    </citation>
    <scope>NUCLEOTIDE SEQUENCE [LARGE SCALE GENOMIC DNA]</scope>
    <source>
        <strain evidence="1">SpSt-1125</strain>
    </source>
</reference>
<gene>
    <name evidence="1" type="ORF">ENM88_01640</name>
</gene>
<evidence type="ECO:0000313" key="1">
    <source>
        <dbReference type="EMBL" id="HHP04439.1"/>
    </source>
</evidence>
<organism evidence="1">
    <name type="scientific">Thermofilum pendens</name>
    <dbReference type="NCBI Taxonomy" id="2269"/>
    <lineage>
        <taxon>Archaea</taxon>
        <taxon>Thermoproteota</taxon>
        <taxon>Thermoprotei</taxon>
        <taxon>Thermofilales</taxon>
        <taxon>Thermofilaceae</taxon>
        <taxon>Thermofilum</taxon>
    </lineage>
</organism>